<evidence type="ECO:0000256" key="1">
    <source>
        <dbReference type="ARBA" id="ARBA00022448"/>
    </source>
</evidence>
<dbReference type="PANTHER" id="PTHR13276:SF0">
    <property type="entry name" value="GUANINE NUCLEOTIDE EXCHANGE FACTOR MSS4"/>
    <property type="match status" value="1"/>
</dbReference>
<evidence type="ECO:0000313" key="5">
    <source>
        <dbReference type="Proteomes" id="UP001162164"/>
    </source>
</evidence>
<organism evidence="4 5">
    <name type="scientific">Molorchus minor</name>
    <dbReference type="NCBI Taxonomy" id="1323400"/>
    <lineage>
        <taxon>Eukaryota</taxon>
        <taxon>Metazoa</taxon>
        <taxon>Ecdysozoa</taxon>
        <taxon>Arthropoda</taxon>
        <taxon>Hexapoda</taxon>
        <taxon>Insecta</taxon>
        <taxon>Pterygota</taxon>
        <taxon>Neoptera</taxon>
        <taxon>Endopterygota</taxon>
        <taxon>Coleoptera</taxon>
        <taxon>Polyphaga</taxon>
        <taxon>Cucujiformia</taxon>
        <taxon>Chrysomeloidea</taxon>
        <taxon>Cerambycidae</taxon>
        <taxon>Lamiinae</taxon>
        <taxon>Monochamini</taxon>
        <taxon>Molorchus</taxon>
    </lineage>
</organism>
<dbReference type="InterPro" id="IPR011323">
    <property type="entry name" value="Mss4/transl-control_tumour"/>
</dbReference>
<dbReference type="InterPro" id="IPR007515">
    <property type="entry name" value="Mss4"/>
</dbReference>
<dbReference type="Proteomes" id="UP001162164">
    <property type="component" value="Unassembled WGS sequence"/>
</dbReference>
<comment type="caution">
    <text evidence="4">The sequence shown here is derived from an EMBL/GenBank/DDBJ whole genome shotgun (WGS) entry which is preliminary data.</text>
</comment>
<evidence type="ECO:0000256" key="3">
    <source>
        <dbReference type="ARBA" id="ARBA00022927"/>
    </source>
</evidence>
<dbReference type="PANTHER" id="PTHR13276">
    <property type="entry name" value="GUANINE NUCLEOTIDE EXCHANGE FACTOR MSS4"/>
    <property type="match status" value="1"/>
</dbReference>
<dbReference type="SUPFAM" id="SSF51316">
    <property type="entry name" value="Mss4-like"/>
    <property type="match status" value="1"/>
</dbReference>
<keyword evidence="2" id="KW-0344">Guanine-nucleotide releasing factor</keyword>
<evidence type="ECO:0000313" key="4">
    <source>
        <dbReference type="EMBL" id="KAJ8977954.1"/>
    </source>
</evidence>
<reference evidence="4" key="1">
    <citation type="journal article" date="2023" name="Insect Mol. Biol.">
        <title>Genome sequencing provides insights into the evolution of gene families encoding plant cell wall-degrading enzymes in longhorned beetles.</title>
        <authorList>
            <person name="Shin N.R."/>
            <person name="Okamura Y."/>
            <person name="Kirsch R."/>
            <person name="Pauchet Y."/>
        </authorList>
    </citation>
    <scope>NUCLEOTIDE SEQUENCE</scope>
    <source>
        <strain evidence="4">MMC_N1</strain>
    </source>
</reference>
<accession>A0ABQ9JJ69</accession>
<dbReference type="PROSITE" id="PS51796">
    <property type="entry name" value="MSS4"/>
    <property type="match status" value="1"/>
</dbReference>
<keyword evidence="3" id="KW-0653">Protein transport</keyword>
<protein>
    <submittedName>
        <fullName evidence="4">Uncharacterized protein</fullName>
    </submittedName>
</protein>
<proteinExistence type="predicted"/>
<dbReference type="InterPro" id="IPR011057">
    <property type="entry name" value="Mss4-like_sf"/>
</dbReference>
<evidence type="ECO:0000256" key="2">
    <source>
        <dbReference type="ARBA" id="ARBA00022658"/>
    </source>
</evidence>
<name>A0ABQ9JJ69_9CUCU</name>
<gene>
    <name evidence="4" type="ORF">NQ317_008146</name>
</gene>
<dbReference type="Gene3D" id="2.170.150.10">
    <property type="entry name" value="Metal Binding Protein, Guanine Nucleotide Exchange Factor, Chain A"/>
    <property type="match status" value="1"/>
</dbReference>
<keyword evidence="1" id="KW-0813">Transport</keyword>
<sequence>MPDCNENYQNEISDGKNLRNVTCKYCESVILTPNSASFTSFEFQLPLIRQSKATEAEPETELISLFWQVNQMYTFQNVGFSNTVGNNKYLTCADCEAGPIGYYDIPSSISYVALSRVNHC</sequence>
<dbReference type="Pfam" id="PF04421">
    <property type="entry name" value="Mss4"/>
    <property type="match status" value="1"/>
</dbReference>
<dbReference type="EMBL" id="JAPWTJ010000489">
    <property type="protein sequence ID" value="KAJ8977954.1"/>
    <property type="molecule type" value="Genomic_DNA"/>
</dbReference>
<keyword evidence="5" id="KW-1185">Reference proteome</keyword>